<dbReference type="Proteomes" id="UP000257109">
    <property type="component" value="Unassembled WGS sequence"/>
</dbReference>
<dbReference type="AlphaFoldDB" id="A0A371FH00"/>
<evidence type="ECO:0000313" key="3">
    <source>
        <dbReference type="Proteomes" id="UP000257109"/>
    </source>
</evidence>
<proteinExistence type="predicted"/>
<evidence type="ECO:0000313" key="2">
    <source>
        <dbReference type="EMBL" id="RDX77597.1"/>
    </source>
</evidence>
<gene>
    <name evidence="2" type="ORF">CR513_42248</name>
</gene>
<feature type="region of interest" description="Disordered" evidence="1">
    <location>
        <begin position="43"/>
        <end position="62"/>
    </location>
</feature>
<comment type="caution">
    <text evidence="2">The sequence shown here is derived from an EMBL/GenBank/DDBJ whole genome shotgun (WGS) entry which is preliminary data.</text>
</comment>
<protein>
    <submittedName>
        <fullName evidence="2">Uncharacterized protein</fullName>
    </submittedName>
</protein>
<accession>A0A371FH00</accession>
<reference evidence="2" key="1">
    <citation type="submission" date="2018-05" db="EMBL/GenBank/DDBJ databases">
        <title>Draft genome of Mucuna pruriens seed.</title>
        <authorList>
            <person name="Nnadi N.E."/>
            <person name="Vos R."/>
            <person name="Hasami M.H."/>
            <person name="Devisetty U.K."/>
            <person name="Aguiy J.C."/>
        </authorList>
    </citation>
    <scope>NUCLEOTIDE SEQUENCE [LARGE SCALE GENOMIC DNA]</scope>
    <source>
        <strain evidence="2">JCA_2017</strain>
    </source>
</reference>
<sequence length="62" mass="6887">MDIPKSLCVAKGMVNPLSTPAEITQFLKDETLPVASQVRYVPEVQGHGKQNRSPRIIESRPQ</sequence>
<organism evidence="2 3">
    <name type="scientific">Mucuna pruriens</name>
    <name type="common">Velvet bean</name>
    <name type="synonym">Dolichos pruriens</name>
    <dbReference type="NCBI Taxonomy" id="157652"/>
    <lineage>
        <taxon>Eukaryota</taxon>
        <taxon>Viridiplantae</taxon>
        <taxon>Streptophyta</taxon>
        <taxon>Embryophyta</taxon>
        <taxon>Tracheophyta</taxon>
        <taxon>Spermatophyta</taxon>
        <taxon>Magnoliopsida</taxon>
        <taxon>eudicotyledons</taxon>
        <taxon>Gunneridae</taxon>
        <taxon>Pentapetalae</taxon>
        <taxon>rosids</taxon>
        <taxon>fabids</taxon>
        <taxon>Fabales</taxon>
        <taxon>Fabaceae</taxon>
        <taxon>Papilionoideae</taxon>
        <taxon>50 kb inversion clade</taxon>
        <taxon>NPAAA clade</taxon>
        <taxon>indigoferoid/millettioid clade</taxon>
        <taxon>Phaseoleae</taxon>
        <taxon>Mucuna</taxon>
    </lineage>
</organism>
<keyword evidence="3" id="KW-1185">Reference proteome</keyword>
<feature type="non-terminal residue" evidence="2">
    <location>
        <position position="1"/>
    </location>
</feature>
<name>A0A371FH00_MUCPR</name>
<evidence type="ECO:0000256" key="1">
    <source>
        <dbReference type="SAM" id="MobiDB-lite"/>
    </source>
</evidence>
<dbReference type="EMBL" id="QJKJ01009133">
    <property type="protein sequence ID" value="RDX77597.1"/>
    <property type="molecule type" value="Genomic_DNA"/>
</dbReference>